<sequence length="207" mass="23534">MRNIIILLFVLQSLGCTFYRVPLQIENVSEVEGFEKFISENGFKDKEGSGILLINSNIQPINDEVNNPLNPAFLYVSILPPPGMPTEFGNETPIFSLSYNKQTGSFSGCSILIYKGDHPYTLPGRFEQHQARNRYRPTRLGDSYEFNLSAGKSHYLGLLTRDEKYRLKLDYKDTSGLEDCKNTFLKAGFTFEKYPLTPIKKVTVTKP</sequence>
<keyword evidence="2" id="KW-1185">Reference proteome</keyword>
<evidence type="ECO:0000313" key="2">
    <source>
        <dbReference type="Proteomes" id="UP000298277"/>
    </source>
</evidence>
<dbReference type="AlphaFoldDB" id="A0A5F1YC32"/>
<comment type="caution">
    <text evidence="1">The sequence shown here is derived from an EMBL/GenBank/DDBJ whole genome shotgun (WGS) entry which is preliminary data.</text>
</comment>
<dbReference type="EMBL" id="RQFA01000037">
    <property type="protein sequence ID" value="TGK34698.1"/>
    <property type="molecule type" value="Genomic_DNA"/>
</dbReference>
<organism evidence="1 2">
    <name type="scientific">Leptospira gomenensis</name>
    <dbReference type="NCBI Taxonomy" id="2484974"/>
    <lineage>
        <taxon>Bacteria</taxon>
        <taxon>Pseudomonadati</taxon>
        <taxon>Spirochaetota</taxon>
        <taxon>Spirochaetia</taxon>
        <taxon>Leptospirales</taxon>
        <taxon>Leptospiraceae</taxon>
        <taxon>Leptospira</taxon>
    </lineage>
</organism>
<dbReference type="Proteomes" id="UP000298277">
    <property type="component" value="Unassembled WGS sequence"/>
</dbReference>
<gene>
    <name evidence="1" type="ORF">EHQ17_09840</name>
</gene>
<proteinExistence type="predicted"/>
<reference evidence="1" key="1">
    <citation type="journal article" date="2019" name="PLoS Negl. Trop. Dis.">
        <title>Revisiting the worldwide diversity of Leptospira species in the environment.</title>
        <authorList>
            <person name="Vincent A.T."/>
            <person name="Schiettekatte O."/>
            <person name="Bourhy P."/>
            <person name="Veyrier F.J."/>
            <person name="Picardeau M."/>
        </authorList>
    </citation>
    <scope>NUCLEOTIDE SEQUENCE [LARGE SCALE GENOMIC DNA]</scope>
    <source>
        <strain evidence="1">201800299</strain>
    </source>
</reference>
<accession>A0A5F1YC32</accession>
<protein>
    <submittedName>
        <fullName evidence="1">Uncharacterized protein</fullName>
    </submittedName>
</protein>
<dbReference type="RefSeq" id="WP_135590053.1">
    <property type="nucleotide sequence ID" value="NZ_RQEZ01000013.1"/>
</dbReference>
<name>A0A5F1YC32_9LEPT</name>
<evidence type="ECO:0000313" key="1">
    <source>
        <dbReference type="EMBL" id="TGK34698.1"/>
    </source>
</evidence>